<keyword evidence="1" id="KW-0472">Membrane</keyword>
<sequence length="169" mass="18851">MVHGHAFRHGEERLVSPIIFTETVPAASASFCCQTHRWTFLSPRRRKAVWHQSLDSDGSDSNPSSTLLLPLLLGRSDPAWSCVVKPHIMKREATPAARSAPPCDAHHEVAHRKLGFMSGNSRRCYPVHNSYIKICAILFHISVLCYIYIFIGLVFSVPTVRPAAICSVM</sequence>
<protein>
    <submittedName>
        <fullName evidence="2">Uncharacterized protein</fullName>
    </submittedName>
</protein>
<evidence type="ECO:0000313" key="2">
    <source>
        <dbReference type="EMBL" id="KAG2651285.1"/>
    </source>
</evidence>
<organism evidence="2 3">
    <name type="scientific">Panicum virgatum</name>
    <name type="common">Blackwell switchgrass</name>
    <dbReference type="NCBI Taxonomy" id="38727"/>
    <lineage>
        <taxon>Eukaryota</taxon>
        <taxon>Viridiplantae</taxon>
        <taxon>Streptophyta</taxon>
        <taxon>Embryophyta</taxon>
        <taxon>Tracheophyta</taxon>
        <taxon>Spermatophyta</taxon>
        <taxon>Magnoliopsida</taxon>
        <taxon>Liliopsida</taxon>
        <taxon>Poales</taxon>
        <taxon>Poaceae</taxon>
        <taxon>PACMAD clade</taxon>
        <taxon>Panicoideae</taxon>
        <taxon>Panicodae</taxon>
        <taxon>Paniceae</taxon>
        <taxon>Panicinae</taxon>
        <taxon>Panicum</taxon>
        <taxon>Panicum sect. Hiantes</taxon>
    </lineage>
</organism>
<dbReference type="Proteomes" id="UP000823388">
    <property type="component" value="Chromosome 1N"/>
</dbReference>
<dbReference type="EMBL" id="CM029038">
    <property type="protein sequence ID" value="KAG2651285.1"/>
    <property type="molecule type" value="Genomic_DNA"/>
</dbReference>
<evidence type="ECO:0000313" key="3">
    <source>
        <dbReference type="Proteomes" id="UP000823388"/>
    </source>
</evidence>
<keyword evidence="3" id="KW-1185">Reference proteome</keyword>
<reference evidence="2" key="1">
    <citation type="submission" date="2020-05" db="EMBL/GenBank/DDBJ databases">
        <title>WGS assembly of Panicum virgatum.</title>
        <authorList>
            <person name="Lovell J.T."/>
            <person name="Jenkins J."/>
            <person name="Shu S."/>
            <person name="Juenger T.E."/>
            <person name="Schmutz J."/>
        </authorList>
    </citation>
    <scope>NUCLEOTIDE SEQUENCE</scope>
    <source>
        <strain evidence="2">AP13</strain>
    </source>
</reference>
<keyword evidence="1" id="KW-0812">Transmembrane</keyword>
<keyword evidence="1" id="KW-1133">Transmembrane helix</keyword>
<feature type="transmembrane region" description="Helical" evidence="1">
    <location>
        <begin position="131"/>
        <end position="155"/>
    </location>
</feature>
<evidence type="ECO:0000256" key="1">
    <source>
        <dbReference type="SAM" id="Phobius"/>
    </source>
</evidence>
<name>A0A8T0WVD0_PANVG</name>
<accession>A0A8T0WVD0</accession>
<proteinExistence type="predicted"/>
<dbReference type="AlphaFoldDB" id="A0A8T0WVD0"/>
<gene>
    <name evidence="2" type="ORF">PVAP13_1NG257614</name>
</gene>
<comment type="caution">
    <text evidence="2">The sequence shown here is derived from an EMBL/GenBank/DDBJ whole genome shotgun (WGS) entry which is preliminary data.</text>
</comment>